<name>A0A0G0UFZ0_9BACT</name>
<evidence type="ECO:0000313" key="2">
    <source>
        <dbReference type="EMBL" id="KKR86351.1"/>
    </source>
</evidence>
<dbReference type="Pfam" id="PF15738">
    <property type="entry name" value="YafQ_toxin"/>
    <property type="match status" value="1"/>
</dbReference>
<dbReference type="InterPro" id="IPR007712">
    <property type="entry name" value="RelE/ParE_toxin"/>
</dbReference>
<dbReference type="InterPro" id="IPR035093">
    <property type="entry name" value="RelE/ParE_toxin_dom_sf"/>
</dbReference>
<dbReference type="Proteomes" id="UP000034854">
    <property type="component" value="Unassembled WGS sequence"/>
</dbReference>
<dbReference type="InterPro" id="IPR004386">
    <property type="entry name" value="Toxin_YafQ-like"/>
</dbReference>
<keyword evidence="1" id="KW-1277">Toxin-antitoxin system</keyword>
<organism evidence="2 3">
    <name type="scientific">Candidatus Curtissbacteria bacterium GW2011_GWA1_41_11</name>
    <dbReference type="NCBI Taxonomy" id="1618409"/>
    <lineage>
        <taxon>Bacteria</taxon>
        <taxon>Candidatus Curtissiibacteriota</taxon>
    </lineage>
</organism>
<evidence type="ECO:0000313" key="3">
    <source>
        <dbReference type="Proteomes" id="UP000034854"/>
    </source>
</evidence>
<dbReference type="NCBIfam" id="TIGR02385">
    <property type="entry name" value="RelE_StbE"/>
    <property type="match status" value="1"/>
</dbReference>
<comment type="caution">
    <text evidence="2">The sequence shown here is derived from an EMBL/GenBank/DDBJ whole genome shotgun (WGS) entry which is preliminary data.</text>
</comment>
<reference evidence="2 3" key="1">
    <citation type="journal article" date="2015" name="Nature">
        <title>rRNA introns, odd ribosomes, and small enigmatic genomes across a large radiation of phyla.</title>
        <authorList>
            <person name="Brown C.T."/>
            <person name="Hug L.A."/>
            <person name="Thomas B.C."/>
            <person name="Sharon I."/>
            <person name="Castelle C.J."/>
            <person name="Singh A."/>
            <person name="Wilkins M.J."/>
            <person name="Williams K.H."/>
            <person name="Banfield J.F."/>
        </authorList>
    </citation>
    <scope>NUCLEOTIDE SEQUENCE [LARGE SCALE GENOMIC DNA]</scope>
</reference>
<accession>A0A0G0UFZ0</accession>
<dbReference type="AlphaFoldDB" id="A0A0G0UFZ0"/>
<dbReference type="Gene3D" id="3.30.2310.20">
    <property type="entry name" value="RelE-like"/>
    <property type="match status" value="1"/>
</dbReference>
<dbReference type="SUPFAM" id="SSF143011">
    <property type="entry name" value="RelE-like"/>
    <property type="match status" value="1"/>
</dbReference>
<gene>
    <name evidence="2" type="ORF">UU34_C0016G0011</name>
</gene>
<dbReference type="EMBL" id="LCAG01000016">
    <property type="protein sequence ID" value="KKR86351.1"/>
    <property type="molecule type" value="Genomic_DNA"/>
</dbReference>
<protein>
    <recommendedName>
        <fullName evidence="4">Plasmid stabilization system</fullName>
    </recommendedName>
</protein>
<evidence type="ECO:0000256" key="1">
    <source>
        <dbReference type="ARBA" id="ARBA00022649"/>
    </source>
</evidence>
<sequence length="90" mass="10987">MDIQLDKIFRKQYKKAHENIQTAFKERVRLFSENQHHVLLHNHLLTGKYRGHRSINITGDWRAIYIERETTDKKIHIKFKLFGTHSQLYR</sequence>
<evidence type="ECO:0008006" key="4">
    <source>
        <dbReference type="Google" id="ProtNLM"/>
    </source>
</evidence>
<proteinExistence type="predicted"/>